<dbReference type="Proteomes" id="UP001589609">
    <property type="component" value="Unassembled WGS sequence"/>
</dbReference>
<sequence length="79" mass="8586">MAGYIRVGRIDVNGVTQNGSLNVSEGSIVHNSHTANSKYVGACFTIGDFSQAKCIMYNWVKSKVFSDQGQIDISSPEQQ</sequence>
<evidence type="ECO:0000313" key="1">
    <source>
        <dbReference type="EMBL" id="MFB9761669.1"/>
    </source>
</evidence>
<dbReference type="Pfam" id="PF10676">
    <property type="entry name" value="gerPA"/>
    <property type="match status" value="1"/>
</dbReference>
<evidence type="ECO:0000313" key="2">
    <source>
        <dbReference type="Proteomes" id="UP001589609"/>
    </source>
</evidence>
<proteinExistence type="predicted"/>
<dbReference type="InterPro" id="IPR019618">
    <property type="entry name" value="Spore_germination_GerPA"/>
</dbReference>
<accession>A0ABV5WLZ0</accession>
<reference evidence="1 2" key="1">
    <citation type="submission" date="2024-09" db="EMBL/GenBank/DDBJ databases">
        <authorList>
            <person name="Sun Q."/>
            <person name="Mori K."/>
        </authorList>
    </citation>
    <scope>NUCLEOTIDE SEQUENCE [LARGE SCALE GENOMIC DNA]</scope>
    <source>
        <strain evidence="1 2">JCM 11201</strain>
    </source>
</reference>
<comment type="caution">
    <text evidence="1">The sequence shown here is derived from an EMBL/GenBank/DDBJ whole genome shotgun (WGS) entry which is preliminary data.</text>
</comment>
<dbReference type="EMBL" id="JBHMAF010000196">
    <property type="protein sequence ID" value="MFB9761669.1"/>
    <property type="molecule type" value="Genomic_DNA"/>
</dbReference>
<keyword evidence="2" id="KW-1185">Reference proteome</keyword>
<protein>
    <submittedName>
        <fullName evidence="1">Spore germination protein</fullName>
    </submittedName>
</protein>
<name>A0ABV5WLZ0_9BACI</name>
<dbReference type="RefSeq" id="WP_379951812.1">
    <property type="nucleotide sequence ID" value="NZ_JBHMAF010000196.1"/>
</dbReference>
<gene>
    <name evidence="1" type="ORF">ACFFMS_25875</name>
</gene>
<organism evidence="1 2">
    <name type="scientific">Ectobacillus funiculus</name>
    <dbReference type="NCBI Taxonomy" id="137993"/>
    <lineage>
        <taxon>Bacteria</taxon>
        <taxon>Bacillati</taxon>
        <taxon>Bacillota</taxon>
        <taxon>Bacilli</taxon>
        <taxon>Bacillales</taxon>
        <taxon>Bacillaceae</taxon>
        <taxon>Ectobacillus</taxon>
    </lineage>
</organism>